<dbReference type="AlphaFoldDB" id="A0A5C6DD57"/>
<dbReference type="EMBL" id="SJPV01000009">
    <property type="protein sequence ID" value="TWU33814.1"/>
    <property type="molecule type" value="Genomic_DNA"/>
</dbReference>
<proteinExistence type="predicted"/>
<gene>
    <name evidence="1" type="ORF">Poly41_48130</name>
</gene>
<accession>A0A5C6DD57</accession>
<name>A0A5C6DD57_9BACT</name>
<comment type="caution">
    <text evidence="1">The sequence shown here is derived from an EMBL/GenBank/DDBJ whole genome shotgun (WGS) entry which is preliminary data.</text>
</comment>
<organism evidence="1 2">
    <name type="scientific">Novipirellula artificiosorum</name>
    <dbReference type="NCBI Taxonomy" id="2528016"/>
    <lineage>
        <taxon>Bacteria</taxon>
        <taxon>Pseudomonadati</taxon>
        <taxon>Planctomycetota</taxon>
        <taxon>Planctomycetia</taxon>
        <taxon>Pirellulales</taxon>
        <taxon>Pirellulaceae</taxon>
        <taxon>Novipirellula</taxon>
    </lineage>
</organism>
<protein>
    <submittedName>
        <fullName evidence="1">Uncharacterized protein</fullName>
    </submittedName>
</protein>
<dbReference type="Proteomes" id="UP000319143">
    <property type="component" value="Unassembled WGS sequence"/>
</dbReference>
<reference evidence="1 2" key="1">
    <citation type="submission" date="2019-02" db="EMBL/GenBank/DDBJ databases">
        <title>Deep-cultivation of Planctomycetes and their phenomic and genomic characterization uncovers novel biology.</title>
        <authorList>
            <person name="Wiegand S."/>
            <person name="Jogler M."/>
            <person name="Boedeker C."/>
            <person name="Pinto D."/>
            <person name="Vollmers J."/>
            <person name="Rivas-Marin E."/>
            <person name="Kohn T."/>
            <person name="Peeters S.H."/>
            <person name="Heuer A."/>
            <person name="Rast P."/>
            <person name="Oberbeckmann S."/>
            <person name="Bunk B."/>
            <person name="Jeske O."/>
            <person name="Meyerdierks A."/>
            <person name="Storesund J.E."/>
            <person name="Kallscheuer N."/>
            <person name="Luecker S."/>
            <person name="Lage O.M."/>
            <person name="Pohl T."/>
            <person name="Merkel B.J."/>
            <person name="Hornburger P."/>
            <person name="Mueller R.-W."/>
            <person name="Bruemmer F."/>
            <person name="Labrenz M."/>
            <person name="Spormann A.M."/>
            <person name="Op Den Camp H."/>
            <person name="Overmann J."/>
            <person name="Amann R."/>
            <person name="Jetten M.S.M."/>
            <person name="Mascher T."/>
            <person name="Medema M.H."/>
            <person name="Devos D.P."/>
            <person name="Kaster A.-K."/>
            <person name="Ovreas L."/>
            <person name="Rohde M."/>
            <person name="Galperin M.Y."/>
            <person name="Jogler C."/>
        </authorList>
    </citation>
    <scope>NUCLEOTIDE SEQUENCE [LARGE SCALE GENOMIC DNA]</scope>
    <source>
        <strain evidence="1 2">Poly41</strain>
    </source>
</reference>
<evidence type="ECO:0000313" key="2">
    <source>
        <dbReference type="Proteomes" id="UP000319143"/>
    </source>
</evidence>
<sequence>MCNWVWCGTHPGVGGRGRIIMMRSHVTNHDGIEVPFSLRERLIQEYAQGEGDDLIVDFSQDTMVASLIEGEPENEGFWELVLQRNGQWVELTGDTDPDVFTRDWNRPRAIFFENDNGSNESQPEGVRFEHEHVVTKNPPRSITIVSDPAFTANQKIANRLEELGFFYCRHWPEVLEDHPELHVFQNIAIARGWLDSDGSHPNHVHGFVESESDDGLSGSQPTTHSDIWPKDWETREISDEIPPHPSEPTSSYVQGTTYILKRDRWLYWTRESKRFKWREILREANKRWKIGSSDVGEIETKIADGISDNYEECRTSANRYRNQYKTWFEGQDASS</sequence>
<evidence type="ECO:0000313" key="1">
    <source>
        <dbReference type="EMBL" id="TWU33814.1"/>
    </source>
</evidence>
<keyword evidence="2" id="KW-1185">Reference proteome</keyword>